<name>A0A7T7HQ36_9HYPH</name>
<accession>A0A7T7HQ36</accession>
<dbReference type="Proteomes" id="UP000596083">
    <property type="component" value="Plasmid plas-002"/>
</dbReference>
<protein>
    <submittedName>
        <fullName evidence="1">Cyclase family protein</fullName>
    </submittedName>
</protein>
<dbReference type="Gene3D" id="3.50.30.50">
    <property type="entry name" value="Putative cyclase"/>
    <property type="match status" value="1"/>
</dbReference>
<dbReference type="PANTHER" id="PTHR31118:SF12">
    <property type="entry name" value="CYCLASE-LIKE PROTEIN 2"/>
    <property type="match status" value="1"/>
</dbReference>
<dbReference type="Pfam" id="PF04199">
    <property type="entry name" value="Cyclase"/>
    <property type="match status" value="1"/>
</dbReference>
<reference evidence="1 2" key="1">
    <citation type="submission" date="2020-12" db="EMBL/GenBank/DDBJ databases">
        <authorList>
            <person name="Zheng R.K."/>
            <person name="Sun C.M."/>
        </authorList>
    </citation>
    <scope>NUCLEOTIDE SEQUENCE [LARGE SCALE GENOMIC DNA]</scope>
    <source>
        <strain evidence="1 2">ZRK001</strain>
        <plasmid evidence="1 2">plas-002</plasmid>
    </source>
</reference>
<proteinExistence type="predicted"/>
<dbReference type="AlphaFoldDB" id="A0A7T7HQ36"/>
<dbReference type="PANTHER" id="PTHR31118">
    <property type="entry name" value="CYCLASE-LIKE PROTEIN 2"/>
    <property type="match status" value="1"/>
</dbReference>
<gene>
    <name evidence="1" type="ORF">JET14_21940</name>
</gene>
<dbReference type="EMBL" id="CP066788">
    <property type="protein sequence ID" value="QQM33117.1"/>
    <property type="molecule type" value="Genomic_DNA"/>
</dbReference>
<dbReference type="GO" id="GO:0004061">
    <property type="term" value="F:arylformamidase activity"/>
    <property type="evidence" value="ECO:0007669"/>
    <property type="project" value="InterPro"/>
</dbReference>
<evidence type="ECO:0000313" key="1">
    <source>
        <dbReference type="EMBL" id="QQM33117.1"/>
    </source>
</evidence>
<sequence>MEQALNALMAGYEHIDLTHKLSPDMPVWPGHPPMCHDLCESYETGAVSKFYAVSLGEHTGTHLDAPVHFVAGGASIDQVPVTQLALRLACLQFPERTAGALISADDIASWEKQNGAIRADDAVFFHFGWDRYFIEDRALFLAGWPGLSEDAALYLAKGNVRMVGCDCLSIDSSRTEHFPAHRVLLGNGILIGENFNNLGRLPAFSTLIGLPLPIANGSGAPIRAVALV</sequence>
<geneLocation type="plasmid" evidence="1 2">
    <name>plas-002</name>
</geneLocation>
<dbReference type="SUPFAM" id="SSF102198">
    <property type="entry name" value="Putative cyclase"/>
    <property type="match status" value="1"/>
</dbReference>
<dbReference type="GO" id="GO:0019441">
    <property type="term" value="P:L-tryptophan catabolic process to kynurenine"/>
    <property type="evidence" value="ECO:0007669"/>
    <property type="project" value="InterPro"/>
</dbReference>
<keyword evidence="1" id="KW-0614">Plasmid</keyword>
<dbReference type="InterPro" id="IPR007325">
    <property type="entry name" value="KFase/CYL"/>
</dbReference>
<dbReference type="InterPro" id="IPR037175">
    <property type="entry name" value="KFase_sf"/>
</dbReference>
<evidence type="ECO:0000313" key="2">
    <source>
        <dbReference type="Proteomes" id="UP000596083"/>
    </source>
</evidence>
<organism evidence="1 2">
    <name type="scientific">Martelella lutilitoris</name>
    <dbReference type="NCBI Taxonomy" id="2583532"/>
    <lineage>
        <taxon>Bacteria</taxon>
        <taxon>Pseudomonadati</taxon>
        <taxon>Pseudomonadota</taxon>
        <taxon>Alphaproteobacteria</taxon>
        <taxon>Hyphomicrobiales</taxon>
        <taxon>Aurantimonadaceae</taxon>
        <taxon>Martelella</taxon>
    </lineage>
</organism>
<dbReference type="KEGG" id="mlut:JET14_21940"/>